<evidence type="ECO:0000256" key="2">
    <source>
        <dbReference type="ARBA" id="ARBA00023063"/>
    </source>
</evidence>
<evidence type="ECO:0000256" key="1">
    <source>
        <dbReference type="ARBA" id="ARBA00023002"/>
    </source>
</evidence>
<dbReference type="Gene3D" id="2.102.10.10">
    <property type="entry name" value="Rieske [2Fe-2S] iron-sulphur domain"/>
    <property type="match status" value="1"/>
</dbReference>
<dbReference type="InterPro" id="IPR017881">
    <property type="entry name" value="NirD"/>
</dbReference>
<keyword evidence="5" id="KW-1185">Reference proteome</keyword>
<accession>A0ABP4ZDX9</accession>
<sequence>MTVLESEELVWHAVCALDDLLPERGVAAMVPQGAVGADGVQVALFLLAEPHDGRSVFALQNFDPFSGAYVMSRGIVGTRGGVPTAASPIYKQVFSLVTGECLVLADKEPKGGHSQDLTAYPVRVTDGVVHVGIPGTVAG</sequence>
<dbReference type="RefSeq" id="WP_344098662.1">
    <property type="nucleotide sequence ID" value="NZ_BAAANL010000001.1"/>
</dbReference>
<evidence type="ECO:0000313" key="4">
    <source>
        <dbReference type="EMBL" id="GAA1848334.1"/>
    </source>
</evidence>
<gene>
    <name evidence="4" type="primary">nirD</name>
    <name evidence="4" type="ORF">GCM10009751_00550</name>
</gene>
<dbReference type="SUPFAM" id="SSF50022">
    <property type="entry name" value="ISP domain"/>
    <property type="match status" value="1"/>
</dbReference>
<evidence type="ECO:0000313" key="5">
    <source>
        <dbReference type="Proteomes" id="UP001501094"/>
    </source>
</evidence>
<reference evidence="5" key="1">
    <citation type="journal article" date="2019" name="Int. J. Syst. Evol. Microbiol.">
        <title>The Global Catalogue of Microorganisms (GCM) 10K type strain sequencing project: providing services to taxonomists for standard genome sequencing and annotation.</title>
        <authorList>
            <consortium name="The Broad Institute Genomics Platform"/>
            <consortium name="The Broad Institute Genome Sequencing Center for Infectious Disease"/>
            <person name="Wu L."/>
            <person name="Ma J."/>
        </authorList>
    </citation>
    <scope>NUCLEOTIDE SEQUENCE [LARGE SCALE GENOMIC DNA]</scope>
    <source>
        <strain evidence="5">JCM 14326</strain>
    </source>
</reference>
<dbReference type="CDD" id="cd03529">
    <property type="entry name" value="Rieske_NirD"/>
    <property type="match status" value="1"/>
</dbReference>
<organism evidence="4 5">
    <name type="scientific">Myceligenerans crystallogenes</name>
    <dbReference type="NCBI Taxonomy" id="316335"/>
    <lineage>
        <taxon>Bacteria</taxon>
        <taxon>Bacillati</taxon>
        <taxon>Actinomycetota</taxon>
        <taxon>Actinomycetes</taxon>
        <taxon>Micrococcales</taxon>
        <taxon>Promicromonosporaceae</taxon>
        <taxon>Myceligenerans</taxon>
    </lineage>
</organism>
<dbReference type="Proteomes" id="UP001501094">
    <property type="component" value="Unassembled WGS sequence"/>
</dbReference>
<feature type="domain" description="Rieske-like [2Fe-2S]" evidence="3">
    <location>
        <begin position="11"/>
        <end position="131"/>
    </location>
</feature>
<dbReference type="PANTHER" id="PTHR40562:SF1">
    <property type="entry name" value="NITRITE REDUCTASE (NADH) SMALL SUBUNIT"/>
    <property type="match status" value="1"/>
</dbReference>
<dbReference type="PROSITE" id="PS51300">
    <property type="entry name" value="NIRD"/>
    <property type="match status" value="1"/>
</dbReference>
<name>A0ABP4ZDX9_9MICO</name>
<proteinExistence type="predicted"/>
<keyword evidence="2" id="KW-0534">Nitrate assimilation</keyword>
<keyword evidence="1" id="KW-0560">Oxidoreductase</keyword>
<dbReference type="InterPro" id="IPR012748">
    <property type="entry name" value="Rieske-like_NirD"/>
</dbReference>
<protein>
    <submittedName>
        <fullName evidence="4">Nitrite reductase small subunit NirD</fullName>
    </submittedName>
</protein>
<comment type="caution">
    <text evidence="4">The sequence shown here is derived from an EMBL/GenBank/DDBJ whole genome shotgun (WGS) entry which is preliminary data.</text>
</comment>
<dbReference type="Pfam" id="PF13806">
    <property type="entry name" value="Rieske_2"/>
    <property type="match status" value="1"/>
</dbReference>
<evidence type="ECO:0000259" key="3">
    <source>
        <dbReference type="Pfam" id="PF13806"/>
    </source>
</evidence>
<dbReference type="EMBL" id="BAAANL010000001">
    <property type="protein sequence ID" value="GAA1848334.1"/>
    <property type="molecule type" value="Genomic_DNA"/>
</dbReference>
<dbReference type="InterPro" id="IPR036922">
    <property type="entry name" value="Rieske_2Fe-2S_sf"/>
</dbReference>
<dbReference type="PANTHER" id="PTHR40562">
    <property type="match status" value="1"/>
</dbReference>